<dbReference type="EMBL" id="CDMZ01002038">
    <property type="protein sequence ID" value="CEM40433.1"/>
    <property type="molecule type" value="Genomic_DNA"/>
</dbReference>
<gene>
    <name evidence="2" type="ORF">Cvel_25311</name>
</gene>
<reference evidence="2" key="1">
    <citation type="submission" date="2014-11" db="EMBL/GenBank/DDBJ databases">
        <authorList>
            <person name="Otto D Thomas"/>
            <person name="Naeem Raeece"/>
        </authorList>
    </citation>
    <scope>NUCLEOTIDE SEQUENCE</scope>
</reference>
<sequence>MEGPVKRQCNNASVQCALKFGRAVIGGDESEVRGALGDCKQVLGTREGFFSACWTNQESPSTTSCLSEVLSLLGGLLFDRREGVRSVCQEGVLSWVLSGNPWLSACGRVVVRRGVRHPGRSASVLRSFLGVLLDASLTVPSAQSACVLTREGGSERGEFGHRMLAYEFFGLTPSVTARRAAACAGSLIEEAVQLFLEAVQKEREGEAGGTVDDSHETAEAERLLGVLVERAETIVGDAAGAVAGPLTEVGKSGSASSFWGVNSSPPSPPLIVCVPTKSAEGGVYSCLHVLETLRHVLPVVMDPSLEEERERGNEMRQGEGGVRGREKMEKGVEGLKRVATKLHNLILQVGEQALKLNSLLGEGGVDGSVWASSEGISSSSVSVSSCVGLQILSLGCAFVDVLAQRGKGMRSLLRDNAERGRRVLDACIRLPASAVCDPPLLPLALLSSLRLYVAVAEAVVSASWGPEWDLQPSDSESGGLAGGFVSEMERLLQAVPHLLASCKESNDGDMIRVIAAVCEILEEEVIQGGTDMSNFFGHCDEFAFPPCASPSSSRGGTRGGRADGRLMDAGSRSQKETAGGNGLARAVAVTRAIRCASVLAGFSAASMGMDEGEGTPPESGSASPLSVIPEECKNLGGVAEAVVALRERVRGGEGEGNGAGGGAVAVLREVWSLVFEGTDPGGVVGGARGALLETVSSFGAVGIEEGGGGGKENSKEKERVETETREALGDLGNVYLCLSEDGNGKAVGMGDGERGEVSGRLADLQRALLCL</sequence>
<feature type="compositionally biased region" description="Basic and acidic residues" evidence="1">
    <location>
        <begin position="306"/>
        <end position="327"/>
    </location>
</feature>
<name>A0A0G4H9I4_9ALVE</name>
<feature type="region of interest" description="Disordered" evidence="1">
    <location>
        <begin position="549"/>
        <end position="580"/>
    </location>
</feature>
<accession>A0A0G4H9I4</accession>
<dbReference type="AlphaFoldDB" id="A0A0G4H9I4"/>
<proteinExistence type="predicted"/>
<evidence type="ECO:0000256" key="1">
    <source>
        <dbReference type="SAM" id="MobiDB-lite"/>
    </source>
</evidence>
<protein>
    <submittedName>
        <fullName evidence="2">Uncharacterized protein</fullName>
    </submittedName>
</protein>
<dbReference type="VEuPathDB" id="CryptoDB:Cvel_25311"/>
<feature type="region of interest" description="Disordered" evidence="1">
    <location>
        <begin position="305"/>
        <end position="327"/>
    </location>
</feature>
<organism evidence="2">
    <name type="scientific">Chromera velia CCMP2878</name>
    <dbReference type="NCBI Taxonomy" id="1169474"/>
    <lineage>
        <taxon>Eukaryota</taxon>
        <taxon>Sar</taxon>
        <taxon>Alveolata</taxon>
        <taxon>Colpodellida</taxon>
        <taxon>Chromeraceae</taxon>
        <taxon>Chromera</taxon>
    </lineage>
</organism>
<evidence type="ECO:0000313" key="2">
    <source>
        <dbReference type="EMBL" id="CEM40433.1"/>
    </source>
</evidence>